<dbReference type="InterPro" id="IPR048407">
    <property type="entry name" value="Dumpy_DPY"/>
</dbReference>
<keyword evidence="4" id="KW-1185">Reference proteome</keyword>
<evidence type="ECO:0000256" key="1">
    <source>
        <dbReference type="PROSITE-ProRule" id="PRU00076"/>
    </source>
</evidence>
<feature type="disulfide bond" evidence="1">
    <location>
        <begin position="277"/>
        <end position="287"/>
    </location>
</feature>
<evidence type="ECO:0000259" key="2">
    <source>
        <dbReference type="PROSITE" id="PS50026"/>
    </source>
</evidence>
<dbReference type="VEuPathDB" id="VectorBase:GPAI010720"/>
<evidence type="ECO:0000313" key="4">
    <source>
        <dbReference type="Proteomes" id="UP000092445"/>
    </source>
</evidence>
<feature type="domain" description="EGF-like" evidence="2">
    <location>
        <begin position="274"/>
        <end position="311"/>
    </location>
</feature>
<dbReference type="SMART" id="SM00181">
    <property type="entry name" value="EGF"/>
    <property type="match status" value="13"/>
</dbReference>
<feature type="disulfide bond" evidence="1">
    <location>
        <begin position="593"/>
        <end position="603"/>
    </location>
</feature>
<feature type="domain" description="EGF-like" evidence="2">
    <location>
        <begin position="214"/>
        <end position="253"/>
    </location>
</feature>
<feature type="disulfide bond" evidence="1">
    <location>
        <begin position="116"/>
        <end position="133"/>
    </location>
</feature>
<dbReference type="InterPro" id="IPR000742">
    <property type="entry name" value="EGF"/>
</dbReference>
<dbReference type="SUPFAM" id="SSF90148">
    <property type="entry name" value="DPY module"/>
    <property type="match status" value="7"/>
</dbReference>
<sequence>MNPCVPSPCGPYSNCRSQNGHAVCSCQINYVGAPPNCRPECMGSSDCPQDKSCFNQHCKDTCPGTCGTNANCRVVNHNPICYCMSGFTGDPFIRCVYEEKRPIVNDSLNSCMPSPCGPNSQCRVSNANEQPVCSCLPNYIGRAPNCRPECTSNSECRSNQACVNRRCKDSCQGSCGSFTTCIVNNHRPICRCLPGYTGDPFAECSPQIIITPEKSEPCNPSPCGTNAVCKERNGVGSCTCLPEYNGDPYTECRPECVLNSDCAKNRACVNNKCRDPCPGVCGVGAECHVINHSPSCSCSAGFTGNPSEYCRKEVKPIEATQPCRPSPCGPYSKCLEVNDHAVCSCLANHIGTPPACRPECSISSECSQDRACVNLRCIDPCPGTCGVEAFCKVTNHNPICSCPSDYTGDPFISCLRVDKRKKDDFPTNPCIPSPCGPNSLCRVVGETPVCSCLPNFVGRAPNCRPECSINSECPANLACINEICKDPCPGSCGFNALCNVVNHSPLCTCDAGYSGDPFAGCAPAIPPEEHLTPCNPSPCGANAECRERNSAGSCTCIEGYFGDSYSGCRPECVVNSDCPRDKSCNNNKCTDPCPGVCGINAECRISNHVPTCHCSPGYTGNPLSSCRVIPELEPTPRSPPNCRPECIISSDCAQNMACQNQKCIDPCPGTCGTLARCQVINHYAACSCPPGYTGDPFNSCSKIKCKHACLQCVHIEVRKVYREKVRKL</sequence>
<dbReference type="STRING" id="7398.A0A1A9ZCQ5"/>
<reference evidence="4" key="1">
    <citation type="submission" date="2014-03" db="EMBL/GenBank/DDBJ databases">
        <authorList>
            <person name="Aksoy S."/>
            <person name="Warren W."/>
            <person name="Wilson R.K."/>
        </authorList>
    </citation>
    <scope>NUCLEOTIDE SEQUENCE [LARGE SCALE GENOMIC DNA]</scope>
    <source>
        <strain evidence="4">IAEA</strain>
    </source>
</reference>
<dbReference type="Proteomes" id="UP000092445">
    <property type="component" value="Unassembled WGS sequence"/>
</dbReference>
<organism evidence="3 4">
    <name type="scientific">Glossina pallidipes</name>
    <name type="common">Tsetse fly</name>
    <dbReference type="NCBI Taxonomy" id="7398"/>
    <lineage>
        <taxon>Eukaryota</taxon>
        <taxon>Metazoa</taxon>
        <taxon>Ecdysozoa</taxon>
        <taxon>Arthropoda</taxon>
        <taxon>Hexapoda</taxon>
        <taxon>Insecta</taxon>
        <taxon>Pterygota</taxon>
        <taxon>Neoptera</taxon>
        <taxon>Endopterygota</taxon>
        <taxon>Diptera</taxon>
        <taxon>Brachycera</taxon>
        <taxon>Muscomorpha</taxon>
        <taxon>Hippoboscoidea</taxon>
        <taxon>Glossinidae</taxon>
        <taxon>Glossina</taxon>
    </lineage>
</organism>
<feature type="domain" description="EGF-like" evidence="2">
    <location>
        <begin position="530"/>
        <end position="569"/>
    </location>
</feature>
<feature type="domain" description="EGF-like" evidence="2">
    <location>
        <begin position="168"/>
        <end position="205"/>
    </location>
</feature>
<feature type="domain" description="EGF-like" evidence="2">
    <location>
        <begin position="426"/>
        <end position="464"/>
    </location>
</feature>
<dbReference type="PROSITE" id="PS50026">
    <property type="entry name" value="EGF_3"/>
    <property type="match status" value="8"/>
</dbReference>
<dbReference type="Pfam" id="PF21164">
    <property type="entry name" value="Dumpy_DPY"/>
    <property type="match status" value="7"/>
</dbReference>
<dbReference type="PROSITE" id="PS01186">
    <property type="entry name" value="EGF_2"/>
    <property type="match status" value="7"/>
</dbReference>
<proteinExistence type="predicted"/>
<name>A0A1A9ZCQ5_GLOPL</name>
<evidence type="ECO:0000313" key="3">
    <source>
        <dbReference type="EnsemblMetazoa" id="GPAI010720-PA"/>
    </source>
</evidence>
<dbReference type="AlphaFoldDB" id="A0A1A9ZCQ5"/>
<comment type="caution">
    <text evidence="1">Lacks conserved residue(s) required for the propagation of feature annotation.</text>
</comment>
<dbReference type="EnsemblMetazoa" id="GPAI010720-RA">
    <property type="protein sequence ID" value="GPAI010720-PA"/>
    <property type="gene ID" value="GPAI010720"/>
</dbReference>
<dbReference type="PANTHER" id="PTHR22963">
    <property type="entry name" value="ENDOGLIN-RELATED"/>
    <property type="match status" value="1"/>
</dbReference>
<keyword evidence="1" id="KW-0245">EGF-like domain</keyword>
<feature type="domain" description="EGF-like" evidence="2">
    <location>
        <begin position="590"/>
        <end position="627"/>
    </location>
</feature>
<keyword evidence="1" id="KW-1015">Disulfide bond</keyword>
<reference evidence="3" key="2">
    <citation type="submission" date="2020-05" db="UniProtKB">
        <authorList>
            <consortium name="EnsemblMetazoa"/>
        </authorList>
    </citation>
    <scope>IDENTIFICATION</scope>
    <source>
        <strain evidence="3">IAEA</strain>
    </source>
</reference>
<dbReference type="PANTHER" id="PTHR22963:SF39">
    <property type="entry name" value="DUMPY"/>
    <property type="match status" value="1"/>
</dbReference>
<protein>
    <recommendedName>
        <fullName evidence="2">EGF-like domain-containing protein</fullName>
    </recommendedName>
</protein>
<accession>A0A1A9ZCQ5</accession>
<feature type="domain" description="EGF-like" evidence="2">
    <location>
        <begin position="1"/>
        <end position="38"/>
    </location>
</feature>
<feature type="disulfide bond" evidence="1">
    <location>
        <begin position="171"/>
        <end position="181"/>
    </location>
</feature>
<feature type="domain" description="EGF-like" evidence="2">
    <location>
        <begin position="107"/>
        <end position="147"/>
    </location>
</feature>